<comment type="caution">
    <text evidence="2">The sequence shown here is derived from an EMBL/GenBank/DDBJ whole genome shotgun (WGS) entry which is preliminary data.</text>
</comment>
<protein>
    <submittedName>
        <fullName evidence="2">Uncharacterized protein</fullName>
    </submittedName>
</protein>
<keyword evidence="1" id="KW-0812">Transmembrane</keyword>
<gene>
    <name evidence="2" type="ORF">JF887_05415</name>
</gene>
<organism evidence="2 3">
    <name type="scientific">Candidatus Amunia macphersoniae</name>
    <dbReference type="NCBI Taxonomy" id="3127014"/>
    <lineage>
        <taxon>Bacteria</taxon>
        <taxon>Bacillati</taxon>
        <taxon>Candidatus Dormiibacterota</taxon>
        <taxon>Candidatus Dormibacteria</taxon>
        <taxon>Candidatus Aeolococcales</taxon>
        <taxon>Candidatus Aeolococcaceae</taxon>
        <taxon>Candidatus Amunia</taxon>
    </lineage>
</organism>
<evidence type="ECO:0000313" key="3">
    <source>
        <dbReference type="Proteomes" id="UP000614410"/>
    </source>
</evidence>
<evidence type="ECO:0000313" key="2">
    <source>
        <dbReference type="EMBL" id="MBJ7608853.1"/>
    </source>
</evidence>
<dbReference type="PROSITE" id="PS51257">
    <property type="entry name" value="PROKAR_LIPOPROTEIN"/>
    <property type="match status" value="1"/>
</dbReference>
<dbReference type="Proteomes" id="UP000614410">
    <property type="component" value="Unassembled WGS sequence"/>
</dbReference>
<accession>A0A934KL76</accession>
<evidence type="ECO:0000256" key="1">
    <source>
        <dbReference type="SAM" id="Phobius"/>
    </source>
</evidence>
<keyword evidence="1" id="KW-0472">Membrane</keyword>
<reference evidence="2 3" key="1">
    <citation type="submission" date="2020-10" db="EMBL/GenBank/DDBJ databases">
        <title>Ca. Dormibacterota MAGs.</title>
        <authorList>
            <person name="Montgomery K."/>
        </authorList>
    </citation>
    <scope>NUCLEOTIDE SEQUENCE [LARGE SCALE GENOMIC DNA]</scope>
    <source>
        <strain evidence="2">Mitchell_Peninsula_5</strain>
    </source>
</reference>
<dbReference type="AlphaFoldDB" id="A0A934KL76"/>
<name>A0A934KL76_9BACT</name>
<keyword evidence="1" id="KW-1133">Transmembrane helix</keyword>
<feature type="transmembrane region" description="Helical" evidence="1">
    <location>
        <begin position="12"/>
        <end position="31"/>
    </location>
</feature>
<proteinExistence type="predicted"/>
<dbReference type="EMBL" id="JAEKNN010000025">
    <property type="protein sequence ID" value="MBJ7608853.1"/>
    <property type="molecule type" value="Genomic_DNA"/>
</dbReference>
<sequence length="50" mass="5093">MRWPAHPSSRRLLDLILLNLAPVVVGCAAAVRRVLAAGGGGAIVNASSKS</sequence>